<dbReference type="PANTHER" id="PTHR33204">
    <property type="entry name" value="TRANSCRIPTIONAL REGULATOR, MARR FAMILY"/>
    <property type="match status" value="1"/>
</dbReference>
<evidence type="ECO:0000256" key="2">
    <source>
        <dbReference type="ARBA" id="ARBA00023125"/>
    </source>
</evidence>
<dbReference type="InterPro" id="IPR002577">
    <property type="entry name" value="HTH_HxlR"/>
</dbReference>
<reference evidence="5" key="1">
    <citation type="submission" date="2022-01" db="EMBL/GenBank/DDBJ databases">
        <title>Novel species in genus Dyadobacter.</title>
        <authorList>
            <person name="Ma C."/>
        </authorList>
    </citation>
    <scope>NUCLEOTIDE SEQUENCE</scope>
    <source>
        <strain evidence="5">CY357</strain>
    </source>
</reference>
<dbReference type="PANTHER" id="PTHR33204:SF29">
    <property type="entry name" value="TRANSCRIPTIONAL REGULATOR"/>
    <property type="match status" value="1"/>
</dbReference>
<dbReference type="RefSeq" id="WP_233796191.1">
    <property type="nucleotide sequence ID" value="NZ_JAKFFV010000002.1"/>
</dbReference>
<accession>A0A9X1QAJ7</accession>
<dbReference type="PROSITE" id="PS51118">
    <property type="entry name" value="HTH_HXLR"/>
    <property type="match status" value="1"/>
</dbReference>
<dbReference type="AlphaFoldDB" id="A0A9X1QAJ7"/>
<dbReference type="SUPFAM" id="SSF46785">
    <property type="entry name" value="Winged helix' DNA-binding domain"/>
    <property type="match status" value="1"/>
</dbReference>
<name>A0A9X1QAJ7_9BACT</name>
<dbReference type="GO" id="GO:0003677">
    <property type="term" value="F:DNA binding"/>
    <property type="evidence" value="ECO:0007669"/>
    <property type="project" value="UniProtKB-KW"/>
</dbReference>
<evidence type="ECO:0000259" key="4">
    <source>
        <dbReference type="PROSITE" id="PS51118"/>
    </source>
</evidence>
<keyword evidence="2" id="KW-0238">DNA-binding</keyword>
<dbReference type="Proteomes" id="UP001139411">
    <property type="component" value="Unassembled WGS sequence"/>
</dbReference>
<dbReference type="Gene3D" id="1.10.10.10">
    <property type="entry name" value="Winged helix-like DNA-binding domain superfamily/Winged helix DNA-binding domain"/>
    <property type="match status" value="1"/>
</dbReference>
<evidence type="ECO:0000256" key="3">
    <source>
        <dbReference type="ARBA" id="ARBA00023163"/>
    </source>
</evidence>
<dbReference type="InterPro" id="IPR036390">
    <property type="entry name" value="WH_DNA-bd_sf"/>
</dbReference>
<dbReference type="EMBL" id="JAKFFV010000002">
    <property type="protein sequence ID" value="MCF2496878.1"/>
    <property type="molecule type" value="Genomic_DNA"/>
</dbReference>
<feature type="domain" description="HTH hxlR-type" evidence="4">
    <location>
        <begin position="16"/>
        <end position="119"/>
    </location>
</feature>
<dbReference type="Pfam" id="PF01638">
    <property type="entry name" value="HxlR"/>
    <property type="match status" value="1"/>
</dbReference>
<gene>
    <name evidence="5" type="ORF">L0661_01070</name>
</gene>
<keyword evidence="3" id="KW-0804">Transcription</keyword>
<sequence>MDEINGFSRPHSGAECNSKLGAIGDALYVIGGKWRLRIIVALTEGGSRFNELQRMLPGISPRVLSNELKELEINGFLTRNVFTDTPVVVEYKLTPYSRTLNSVMGALVEWGEMHRIKIREDDMQTTKPIAQEAIL</sequence>
<evidence type="ECO:0000313" key="6">
    <source>
        <dbReference type="Proteomes" id="UP001139411"/>
    </source>
</evidence>
<evidence type="ECO:0000313" key="5">
    <source>
        <dbReference type="EMBL" id="MCF2496878.1"/>
    </source>
</evidence>
<proteinExistence type="predicted"/>
<keyword evidence="1" id="KW-0805">Transcription regulation</keyword>
<organism evidence="5 6">
    <name type="scientific">Dyadobacter chenhuakuii</name>
    <dbReference type="NCBI Taxonomy" id="2909339"/>
    <lineage>
        <taxon>Bacteria</taxon>
        <taxon>Pseudomonadati</taxon>
        <taxon>Bacteroidota</taxon>
        <taxon>Cytophagia</taxon>
        <taxon>Cytophagales</taxon>
        <taxon>Spirosomataceae</taxon>
        <taxon>Dyadobacter</taxon>
    </lineage>
</organism>
<evidence type="ECO:0000256" key="1">
    <source>
        <dbReference type="ARBA" id="ARBA00023015"/>
    </source>
</evidence>
<dbReference type="InterPro" id="IPR036388">
    <property type="entry name" value="WH-like_DNA-bd_sf"/>
</dbReference>
<protein>
    <submittedName>
        <fullName evidence="5">Helix-turn-helix transcriptional regulator</fullName>
    </submittedName>
</protein>
<comment type="caution">
    <text evidence="5">The sequence shown here is derived from an EMBL/GenBank/DDBJ whole genome shotgun (WGS) entry which is preliminary data.</text>
</comment>